<dbReference type="NCBIfam" id="NF045973">
    <property type="entry name" value="conju_CD1115"/>
    <property type="match status" value="1"/>
</dbReference>
<dbReference type="EMBL" id="PDYF01000012">
    <property type="protein sequence ID" value="PHU34782.1"/>
    <property type="molecule type" value="Genomic_DNA"/>
</dbReference>
<protein>
    <recommendedName>
        <fullName evidence="9">Type IV secretory system Conjugative DNA transfer</fullName>
    </recommendedName>
</protein>
<evidence type="ECO:0000256" key="3">
    <source>
        <dbReference type="ARBA" id="ARBA00022475"/>
    </source>
</evidence>
<comment type="caution">
    <text evidence="7">The sequence shown here is derived from an EMBL/GenBank/DDBJ whole genome shotgun (WGS) entry which is preliminary data.</text>
</comment>
<dbReference type="InterPro" id="IPR027417">
    <property type="entry name" value="P-loop_NTPase"/>
</dbReference>
<dbReference type="AlphaFoldDB" id="A0A2G3DUW0"/>
<dbReference type="Gene3D" id="3.40.50.300">
    <property type="entry name" value="P-loop containing nucleotide triphosphate hydrolases"/>
    <property type="match status" value="1"/>
</dbReference>
<sequence>MNKTVYPNGEHFSRDDKRTGVNNNICVCGTSGTGKTRSCIIPNMLELSGNYIVTDPKGFLYKKYKKYYEDNGYDVKRISFIHPSESVCYNPLAFVHSTHDIQKLAYSFVKADKSANTHNDPYWDEQALFLINSVFAYLLDCERLDAIDELPANLNSAINYIRKANERSLVAARRDAISFVKQQPSNMYVYEVALDNFVIQYGESFASKQYKNILSAPEKTYSTIVTAALSKFSSLETDELAAMLEKNDINIKDFVNSKSIYFVEVSDTDSSMNLLINIFFTQMLNALCEYADTKCKNGRLPRDVIFIMDDFPSYYITDFDKIINNIRSRGISTIITTQTLKQLSNVYPNGDAIVSNCDTLLFMGTNDYETAVLISQRTNKPKYEILNMPINTSYIIRRGAQPQFVQNADTEELIESYYI</sequence>
<proteinExistence type="inferred from homology"/>
<reference evidence="7 8" key="1">
    <citation type="submission" date="2017-10" db="EMBL/GenBank/DDBJ databases">
        <title>Resolving the taxonomy of Roseburia spp., Eubacterium rectale and Agathobacter spp. through phylogenomic analysis.</title>
        <authorList>
            <person name="Sheridan P.O."/>
            <person name="Walker A.W."/>
            <person name="Duncan S.H."/>
            <person name="Scott K.P."/>
            <person name="Toole P.W.O."/>
            <person name="Luis P."/>
            <person name="Flint H.J."/>
        </authorList>
    </citation>
    <scope>NUCLEOTIDE SEQUENCE [LARGE SCALE GENOMIC DNA]</scope>
    <source>
        <strain evidence="7 8">JK626</strain>
    </source>
</reference>
<dbReference type="SUPFAM" id="SSF52540">
    <property type="entry name" value="P-loop containing nucleoside triphosphate hydrolases"/>
    <property type="match status" value="1"/>
</dbReference>
<dbReference type="Proteomes" id="UP000225889">
    <property type="component" value="Unassembled WGS sequence"/>
</dbReference>
<evidence type="ECO:0000313" key="8">
    <source>
        <dbReference type="Proteomes" id="UP000225889"/>
    </source>
</evidence>
<evidence type="ECO:0000256" key="5">
    <source>
        <dbReference type="ARBA" id="ARBA00022989"/>
    </source>
</evidence>
<evidence type="ECO:0000256" key="1">
    <source>
        <dbReference type="ARBA" id="ARBA00004651"/>
    </source>
</evidence>
<evidence type="ECO:0000256" key="4">
    <source>
        <dbReference type="ARBA" id="ARBA00022692"/>
    </source>
</evidence>
<evidence type="ECO:0000313" key="7">
    <source>
        <dbReference type="EMBL" id="PHU34782.1"/>
    </source>
</evidence>
<reference evidence="7 8" key="2">
    <citation type="submission" date="2017-10" db="EMBL/GenBank/DDBJ databases">
        <authorList>
            <person name="Banno H."/>
            <person name="Chua N.-H."/>
        </authorList>
    </citation>
    <scope>NUCLEOTIDE SEQUENCE [LARGE SCALE GENOMIC DNA]</scope>
    <source>
        <strain evidence="7 8">JK626</strain>
    </source>
</reference>
<keyword evidence="5" id="KW-1133">Transmembrane helix</keyword>
<dbReference type="PANTHER" id="PTHR37937">
    <property type="entry name" value="CONJUGATIVE TRANSFER: DNA TRANSPORT"/>
    <property type="match status" value="1"/>
</dbReference>
<gene>
    <name evidence="7" type="ORF">CSX01_08315</name>
</gene>
<dbReference type="GO" id="GO:0005886">
    <property type="term" value="C:plasma membrane"/>
    <property type="evidence" value="ECO:0007669"/>
    <property type="project" value="UniProtKB-SubCell"/>
</dbReference>
<organism evidence="7 8">
    <name type="scientific">Pseudobutyrivibrio ruminis</name>
    <dbReference type="NCBI Taxonomy" id="46206"/>
    <lineage>
        <taxon>Bacteria</taxon>
        <taxon>Bacillati</taxon>
        <taxon>Bacillota</taxon>
        <taxon>Clostridia</taxon>
        <taxon>Lachnospirales</taxon>
        <taxon>Lachnospiraceae</taxon>
        <taxon>Pseudobutyrivibrio</taxon>
    </lineage>
</organism>
<dbReference type="RefSeq" id="WP_090155739.1">
    <property type="nucleotide sequence ID" value="NZ_PDYF01000012.1"/>
</dbReference>
<keyword evidence="6" id="KW-0472">Membrane</keyword>
<keyword evidence="4" id="KW-0812">Transmembrane</keyword>
<comment type="similarity">
    <text evidence="2">Belongs to the VirD4/TraG family.</text>
</comment>
<dbReference type="InterPro" id="IPR051539">
    <property type="entry name" value="T4SS-coupling_protein"/>
</dbReference>
<evidence type="ECO:0000256" key="2">
    <source>
        <dbReference type="ARBA" id="ARBA00008806"/>
    </source>
</evidence>
<accession>A0A2G3DUW0</accession>
<dbReference type="CDD" id="cd01127">
    <property type="entry name" value="TrwB_TraG_TraD_VirD4"/>
    <property type="match status" value="2"/>
</dbReference>
<keyword evidence="3" id="KW-1003">Cell membrane</keyword>
<dbReference type="Pfam" id="PF02534">
    <property type="entry name" value="T4SS-DNA_transf"/>
    <property type="match status" value="1"/>
</dbReference>
<evidence type="ECO:0008006" key="9">
    <source>
        <dbReference type="Google" id="ProtNLM"/>
    </source>
</evidence>
<dbReference type="PANTHER" id="PTHR37937:SF1">
    <property type="entry name" value="CONJUGATIVE TRANSFER: DNA TRANSPORT"/>
    <property type="match status" value="1"/>
</dbReference>
<comment type="subcellular location">
    <subcellularLocation>
        <location evidence="1">Cell membrane</location>
        <topology evidence="1">Multi-pass membrane protein</topology>
    </subcellularLocation>
</comment>
<name>A0A2G3DUW0_9FIRM</name>
<dbReference type="InterPro" id="IPR003688">
    <property type="entry name" value="TraG/VirD4"/>
</dbReference>
<evidence type="ECO:0000256" key="6">
    <source>
        <dbReference type="ARBA" id="ARBA00023136"/>
    </source>
</evidence>